<dbReference type="PANTHER" id="PTHR12899:SF3">
    <property type="entry name" value="LARGE RIBOSOMAL SUBUNIT PROTEIN UL18M"/>
    <property type="match status" value="1"/>
</dbReference>
<dbReference type="InterPro" id="IPR057268">
    <property type="entry name" value="Ribosomal_L18"/>
</dbReference>
<dbReference type="Pfam" id="PF00861">
    <property type="entry name" value="Ribosomal_L18p"/>
    <property type="match status" value="1"/>
</dbReference>
<keyword evidence="3 7" id="KW-0694">RNA-binding</keyword>
<evidence type="ECO:0000256" key="4">
    <source>
        <dbReference type="ARBA" id="ARBA00022980"/>
    </source>
</evidence>
<dbReference type="GO" id="GO:0006412">
    <property type="term" value="P:translation"/>
    <property type="evidence" value="ECO:0007669"/>
    <property type="project" value="UniProtKB-UniRule"/>
</dbReference>
<keyword evidence="4 7" id="KW-0689">Ribosomal protein</keyword>
<dbReference type="GO" id="GO:0005737">
    <property type="term" value="C:cytoplasm"/>
    <property type="evidence" value="ECO:0007669"/>
    <property type="project" value="UniProtKB-ARBA"/>
</dbReference>
<comment type="function">
    <text evidence="7">This is one of the proteins that bind and probably mediate the attachment of the 5S RNA into the large ribosomal subunit, where it forms part of the central protuberance.</text>
</comment>
<dbReference type="EMBL" id="FXTI01000008">
    <property type="protein sequence ID" value="SMO79610.1"/>
    <property type="molecule type" value="Genomic_DNA"/>
</dbReference>
<evidence type="ECO:0000256" key="2">
    <source>
        <dbReference type="ARBA" id="ARBA00022730"/>
    </source>
</evidence>
<evidence type="ECO:0000256" key="1">
    <source>
        <dbReference type="ARBA" id="ARBA00007116"/>
    </source>
</evidence>
<dbReference type="HAMAP" id="MF_01337_B">
    <property type="entry name" value="Ribosomal_uL18_B"/>
    <property type="match status" value="1"/>
</dbReference>
<dbReference type="FunFam" id="3.30.420.100:FF:000001">
    <property type="entry name" value="50S ribosomal protein L18"/>
    <property type="match status" value="1"/>
</dbReference>
<evidence type="ECO:0000313" key="8">
    <source>
        <dbReference type="EMBL" id="SMO79610.1"/>
    </source>
</evidence>
<keyword evidence="9" id="KW-1185">Reference proteome</keyword>
<evidence type="ECO:0000256" key="6">
    <source>
        <dbReference type="ARBA" id="ARBA00035197"/>
    </source>
</evidence>
<dbReference type="PANTHER" id="PTHR12899">
    <property type="entry name" value="39S RIBOSOMAL PROTEIN L18, MITOCHONDRIAL"/>
    <property type="match status" value="1"/>
</dbReference>
<dbReference type="InterPro" id="IPR005484">
    <property type="entry name" value="Ribosomal_uL18_bac/plant/anim"/>
</dbReference>
<proteinExistence type="inferred from homology"/>
<comment type="subunit">
    <text evidence="7">Part of the 50S ribosomal subunit; part of the 5S rRNA/L5/L18/L25 subcomplex. Contacts the 5S and 23S rRNAs.</text>
</comment>
<dbReference type="GO" id="GO:1990904">
    <property type="term" value="C:ribonucleoprotein complex"/>
    <property type="evidence" value="ECO:0007669"/>
    <property type="project" value="UniProtKB-KW"/>
</dbReference>
<gene>
    <name evidence="7" type="primary">rplR</name>
    <name evidence="8" type="ORF">SAMN06264849_10828</name>
</gene>
<name>A0A521E8W3_9BACL</name>
<sequence>MIQKADRNKSRKRRHFRVRKKIVGTPERPRLNVFRSSKNMYVQVIDDLNGHTLVSASTLDNELKELGIYGGNVEAARKVGELIAKRANEKGIQKVVFDRGGYLYHGRIKALAEGAREGGLNF</sequence>
<reference evidence="8 9" key="1">
    <citation type="submission" date="2017-05" db="EMBL/GenBank/DDBJ databases">
        <authorList>
            <person name="Varghese N."/>
            <person name="Submissions S."/>
        </authorList>
    </citation>
    <scope>NUCLEOTIDE SEQUENCE [LARGE SCALE GENOMIC DNA]</scope>
    <source>
        <strain evidence="8 9">DSM 45474</strain>
    </source>
</reference>
<evidence type="ECO:0000256" key="7">
    <source>
        <dbReference type="HAMAP-Rule" id="MF_01337"/>
    </source>
</evidence>
<organism evidence="8 9">
    <name type="scientific">Melghirimyces algeriensis</name>
    <dbReference type="NCBI Taxonomy" id="910412"/>
    <lineage>
        <taxon>Bacteria</taxon>
        <taxon>Bacillati</taxon>
        <taxon>Bacillota</taxon>
        <taxon>Bacilli</taxon>
        <taxon>Bacillales</taxon>
        <taxon>Thermoactinomycetaceae</taxon>
        <taxon>Melghirimyces</taxon>
    </lineage>
</organism>
<evidence type="ECO:0000313" key="9">
    <source>
        <dbReference type="Proteomes" id="UP000315636"/>
    </source>
</evidence>
<dbReference type="AlphaFoldDB" id="A0A521E8W3"/>
<protein>
    <recommendedName>
        <fullName evidence="6 7">Large ribosomal subunit protein uL18</fullName>
    </recommendedName>
</protein>
<dbReference type="CDD" id="cd00432">
    <property type="entry name" value="Ribosomal_L18_L5e"/>
    <property type="match status" value="1"/>
</dbReference>
<evidence type="ECO:0000256" key="5">
    <source>
        <dbReference type="ARBA" id="ARBA00023274"/>
    </source>
</evidence>
<accession>A0A521E8W3</accession>
<dbReference type="InterPro" id="IPR004389">
    <property type="entry name" value="Ribosomal_uL18_bac-type"/>
</dbReference>
<comment type="similarity">
    <text evidence="1 7">Belongs to the universal ribosomal protein uL18 family.</text>
</comment>
<dbReference type="GO" id="GO:0008097">
    <property type="term" value="F:5S rRNA binding"/>
    <property type="evidence" value="ECO:0007669"/>
    <property type="project" value="TreeGrafter"/>
</dbReference>
<dbReference type="NCBIfam" id="TIGR00060">
    <property type="entry name" value="L18_bact"/>
    <property type="match status" value="1"/>
</dbReference>
<dbReference type="OrthoDB" id="9810939at2"/>
<dbReference type="Proteomes" id="UP000315636">
    <property type="component" value="Unassembled WGS sequence"/>
</dbReference>
<dbReference type="GO" id="GO:0005840">
    <property type="term" value="C:ribosome"/>
    <property type="evidence" value="ECO:0007669"/>
    <property type="project" value="UniProtKB-KW"/>
</dbReference>
<dbReference type="Gene3D" id="3.30.420.100">
    <property type="match status" value="1"/>
</dbReference>
<dbReference type="SUPFAM" id="SSF53137">
    <property type="entry name" value="Translational machinery components"/>
    <property type="match status" value="1"/>
</dbReference>
<dbReference type="RefSeq" id="WP_142506000.1">
    <property type="nucleotide sequence ID" value="NZ_FXTI01000008.1"/>
</dbReference>
<dbReference type="GO" id="GO:0003735">
    <property type="term" value="F:structural constituent of ribosome"/>
    <property type="evidence" value="ECO:0007669"/>
    <property type="project" value="InterPro"/>
</dbReference>
<keyword evidence="2 7" id="KW-0699">rRNA-binding</keyword>
<evidence type="ECO:0000256" key="3">
    <source>
        <dbReference type="ARBA" id="ARBA00022884"/>
    </source>
</evidence>
<keyword evidence="5 7" id="KW-0687">Ribonucleoprotein</keyword>